<dbReference type="InterPro" id="IPR035952">
    <property type="entry name" value="Rhomboid-like_sf"/>
</dbReference>
<dbReference type="GO" id="GO:0055091">
    <property type="term" value="P:phospholipid homeostasis"/>
    <property type="evidence" value="ECO:0007669"/>
    <property type="project" value="TreeGrafter"/>
</dbReference>
<feature type="transmembrane region" description="Helical" evidence="6">
    <location>
        <begin position="313"/>
        <end position="336"/>
    </location>
</feature>
<dbReference type="Gene3D" id="1.20.1540.10">
    <property type="entry name" value="Rhomboid-like"/>
    <property type="match status" value="1"/>
</dbReference>
<dbReference type="Pfam" id="PF20401">
    <property type="entry name" value="Rhomboid_2"/>
    <property type="match status" value="1"/>
</dbReference>
<dbReference type="RefSeq" id="WP_149851128.1">
    <property type="nucleotide sequence ID" value="NZ_VUOB01000035.1"/>
</dbReference>
<dbReference type="GO" id="GO:0006508">
    <property type="term" value="P:proteolysis"/>
    <property type="evidence" value="ECO:0007669"/>
    <property type="project" value="UniProtKB-KW"/>
</dbReference>
<feature type="transmembrane region" description="Helical" evidence="6">
    <location>
        <begin position="188"/>
        <end position="204"/>
    </location>
</feature>
<feature type="transmembrane region" description="Helical" evidence="6">
    <location>
        <begin position="386"/>
        <end position="404"/>
    </location>
</feature>
<dbReference type="AlphaFoldDB" id="A0A5B2XBU0"/>
<feature type="transmembrane region" description="Helical" evidence="6">
    <location>
        <begin position="442"/>
        <end position="466"/>
    </location>
</feature>
<keyword evidence="8" id="KW-0378">Hydrolase</keyword>
<feature type="transmembrane region" description="Helical" evidence="6">
    <location>
        <begin position="216"/>
        <end position="237"/>
    </location>
</feature>
<dbReference type="PANTHER" id="PTHR34697">
    <property type="entry name" value="PHOSPHATIDYLGLYCEROL LYSYLTRANSFERASE"/>
    <property type="match status" value="1"/>
</dbReference>
<dbReference type="GO" id="GO:0016755">
    <property type="term" value="F:aminoacyltransferase activity"/>
    <property type="evidence" value="ECO:0007669"/>
    <property type="project" value="TreeGrafter"/>
</dbReference>
<dbReference type="EMBL" id="VUOB01000035">
    <property type="protein sequence ID" value="KAA2260666.1"/>
    <property type="molecule type" value="Genomic_DNA"/>
</dbReference>
<evidence type="ECO:0000256" key="6">
    <source>
        <dbReference type="SAM" id="Phobius"/>
    </source>
</evidence>
<comment type="caution">
    <text evidence="8">The sequence shown here is derived from an EMBL/GenBank/DDBJ whole genome shotgun (WGS) entry which is preliminary data.</text>
</comment>
<evidence type="ECO:0000256" key="1">
    <source>
        <dbReference type="ARBA" id="ARBA00004651"/>
    </source>
</evidence>
<accession>A0A5B2XBU0</accession>
<dbReference type="GO" id="GO:0008233">
    <property type="term" value="F:peptidase activity"/>
    <property type="evidence" value="ECO:0007669"/>
    <property type="project" value="UniProtKB-KW"/>
</dbReference>
<evidence type="ECO:0000313" key="8">
    <source>
        <dbReference type="EMBL" id="KAA2260666.1"/>
    </source>
</evidence>
<dbReference type="Pfam" id="PF09924">
    <property type="entry name" value="LPG_synthase_C"/>
    <property type="match status" value="1"/>
</dbReference>
<reference evidence="8 9" key="2">
    <citation type="submission" date="2019-09" db="EMBL/GenBank/DDBJ databases">
        <authorList>
            <person name="Jin C."/>
        </authorList>
    </citation>
    <scope>NUCLEOTIDE SEQUENCE [LARGE SCALE GENOMIC DNA]</scope>
    <source>
        <strain evidence="8 9">AN110305</strain>
    </source>
</reference>
<dbReference type="GO" id="GO:0005886">
    <property type="term" value="C:plasma membrane"/>
    <property type="evidence" value="ECO:0007669"/>
    <property type="project" value="UniProtKB-SubCell"/>
</dbReference>
<proteinExistence type="predicted"/>
<evidence type="ECO:0000313" key="9">
    <source>
        <dbReference type="Proteomes" id="UP000323454"/>
    </source>
</evidence>
<feature type="transmembrane region" description="Helical" evidence="6">
    <location>
        <begin position="62"/>
        <end position="90"/>
    </location>
</feature>
<feature type="transmembrane region" description="Helical" evidence="6">
    <location>
        <begin position="102"/>
        <end position="123"/>
    </location>
</feature>
<keyword evidence="3 6" id="KW-0812">Transmembrane</keyword>
<keyword evidence="9" id="KW-1185">Reference proteome</keyword>
<dbReference type="SUPFAM" id="SSF55729">
    <property type="entry name" value="Acyl-CoA N-acyltransferases (Nat)"/>
    <property type="match status" value="1"/>
</dbReference>
<keyword evidence="5 6" id="KW-0472">Membrane</keyword>
<feature type="domain" description="Phosphatidylglycerol lysyltransferase C-terminal" evidence="7">
    <location>
        <begin position="485"/>
        <end position="782"/>
    </location>
</feature>
<dbReference type="InterPro" id="IPR051211">
    <property type="entry name" value="PG_lysyltransferase"/>
</dbReference>
<reference evidence="8 9" key="1">
    <citation type="submission" date="2019-09" db="EMBL/GenBank/DDBJ databases">
        <title>Goodfellowia gen. nov., a new genus of the Pseudonocardineae related to Actinoalloteichus, containing Goodfellowia coeruleoviolacea gen. nov., comb. nov. gen. nov., comb. nov.</title>
        <authorList>
            <person name="Labeda D."/>
        </authorList>
    </citation>
    <scope>NUCLEOTIDE SEQUENCE [LARGE SCALE GENOMIC DNA]</scope>
    <source>
        <strain evidence="8 9">AN110305</strain>
    </source>
</reference>
<keyword evidence="8" id="KW-0645">Protease</keyword>
<feature type="transmembrane region" description="Helical" evidence="6">
    <location>
        <begin position="129"/>
        <end position="152"/>
    </location>
</feature>
<evidence type="ECO:0000259" key="7">
    <source>
        <dbReference type="Pfam" id="PF09924"/>
    </source>
</evidence>
<feature type="transmembrane region" description="Helical" evidence="6">
    <location>
        <begin position="21"/>
        <end position="42"/>
    </location>
</feature>
<evidence type="ECO:0000256" key="4">
    <source>
        <dbReference type="ARBA" id="ARBA00022989"/>
    </source>
</evidence>
<feature type="transmembrane region" description="Helical" evidence="6">
    <location>
        <begin position="286"/>
        <end position="306"/>
    </location>
</feature>
<feature type="transmembrane region" description="Helical" evidence="6">
    <location>
        <begin position="348"/>
        <end position="365"/>
    </location>
</feature>
<sequence>MASRALRGAALARATHWVAGAPLTFSFLALFWLVGIVTGSIGTGPSRELLDTVGFGVSSPPWTVLTSALWSMDLIGYLGTTVLLLVFGVLAERELGAVRTAAVFLVCHTIGSFLGAGLVWLGMKVEWRWLTYLDGEVAVGPSVGLVGLALALSYRLPPLWRRRVRLLFVFTLLVLALYSGYLQDVLRVGGGAIGLLVGWIWRARDARPAPPSHAEARVLVALLLAASALGPMVALIAPYSNGPLSWFVDVLTASRPDPQLVADTCADPAAEETCRMLSVRASYGRVPALVMSFLPALLLLVLAEGLRRGRRFAWWSALTLNLALAGLMALLGAVSIPDDTTIANMVDHGVPVLVPLSIAVVLLVTRGHFPLVLPRPSVISFWRRTGAAFAALSALWIVGGSLASEQFTPSPEFTDLVADLPARFLPPGYLNLMPVRFAPDEFIATLLFEWTGVVFWVIVLGGLLMASWRAHPGQPEGAARRARVLMERHGGSSLSYMTTWRGNHYWFTEDGEAAVAYRVVATIALTVGDPIGAPAARDAAVRGFSEFCVHNGWTPCLYSISAELRDAVAGEGWSTVQVAEDTVIPLDTLSFTGKKWQDIRTALNKAAKEGIAAEWIRYPEAPLAITDQVRSISSEWVADKGLPEMGFTLGGIEELSGDGVRCLVAVDADRTVHGVTSWLPVYQDGAIVGWTLDFMRRRSAGFRGTTEFLIASAALTLKEEGAAFLSLSGAPLARLDRGEQPRGVQRLLDVTGQVLEPVYGFRSLFAFKAKFQPVYRPMFMAYPDSAALPRIANAVSRAYLPHLNTRQGLRLARKMITRRPQKTVAAT</sequence>
<name>A0A5B2XBU0_9PSEU</name>
<dbReference type="InterPro" id="IPR016181">
    <property type="entry name" value="Acyl_CoA_acyltransferase"/>
</dbReference>
<dbReference type="PANTHER" id="PTHR34697:SF2">
    <property type="entry name" value="PHOSPHATIDYLGLYCEROL LYSYLTRANSFERASE"/>
    <property type="match status" value="1"/>
</dbReference>
<evidence type="ECO:0000256" key="3">
    <source>
        <dbReference type="ARBA" id="ARBA00022692"/>
    </source>
</evidence>
<feature type="transmembrane region" description="Helical" evidence="6">
    <location>
        <begin position="164"/>
        <end position="182"/>
    </location>
</feature>
<gene>
    <name evidence="8" type="ORF">F0L68_19915</name>
</gene>
<evidence type="ECO:0000256" key="2">
    <source>
        <dbReference type="ARBA" id="ARBA00022475"/>
    </source>
</evidence>
<keyword evidence="2" id="KW-1003">Cell membrane</keyword>
<dbReference type="InterPro" id="IPR046862">
    <property type="entry name" value="Rhomboid_2"/>
</dbReference>
<dbReference type="OrthoDB" id="594838at2"/>
<comment type="subcellular location">
    <subcellularLocation>
        <location evidence="1">Cell membrane</location>
        <topology evidence="1">Multi-pass membrane protein</topology>
    </subcellularLocation>
</comment>
<dbReference type="SUPFAM" id="SSF144091">
    <property type="entry name" value="Rhomboid-like"/>
    <property type="match status" value="1"/>
</dbReference>
<dbReference type="InterPro" id="IPR024320">
    <property type="entry name" value="LPG_synthase_C"/>
</dbReference>
<organism evidence="8 9">
    <name type="scientific">Solihabitans fulvus</name>
    <dbReference type="NCBI Taxonomy" id="1892852"/>
    <lineage>
        <taxon>Bacteria</taxon>
        <taxon>Bacillati</taxon>
        <taxon>Actinomycetota</taxon>
        <taxon>Actinomycetes</taxon>
        <taxon>Pseudonocardiales</taxon>
        <taxon>Pseudonocardiaceae</taxon>
        <taxon>Solihabitans</taxon>
    </lineage>
</organism>
<dbReference type="Proteomes" id="UP000323454">
    <property type="component" value="Unassembled WGS sequence"/>
</dbReference>
<evidence type="ECO:0000256" key="5">
    <source>
        <dbReference type="ARBA" id="ARBA00023136"/>
    </source>
</evidence>
<keyword evidence="4 6" id="KW-1133">Transmembrane helix</keyword>
<protein>
    <submittedName>
        <fullName evidence="8">Rhomboid family intramembrane serine protease</fullName>
    </submittedName>
</protein>